<dbReference type="Proteomes" id="UP000033423">
    <property type="component" value="Unassembled WGS sequence"/>
</dbReference>
<keyword evidence="3" id="KW-1185">Reference proteome</keyword>
<evidence type="ECO:0000313" key="3">
    <source>
        <dbReference type="Proteomes" id="UP000033423"/>
    </source>
</evidence>
<dbReference type="AlphaFoldDB" id="A0A0F3GWN2"/>
<dbReference type="InterPro" id="IPR047650">
    <property type="entry name" value="Transpos_IS110"/>
</dbReference>
<proteinExistence type="predicted"/>
<reference evidence="2 3" key="1">
    <citation type="submission" date="2015-02" db="EMBL/GenBank/DDBJ databases">
        <title>Single-cell genomics of uncultivated deep-branching MTB reveals a conserved set of magnetosome genes.</title>
        <authorList>
            <person name="Kolinko S."/>
            <person name="Richter M."/>
            <person name="Glockner F.O."/>
            <person name="Brachmann A."/>
            <person name="Schuler D."/>
        </authorList>
    </citation>
    <scope>NUCLEOTIDE SEQUENCE [LARGE SCALE GENOMIC DNA]</scope>
    <source>
        <strain evidence="2">TM-1</strain>
    </source>
</reference>
<dbReference type="PATRIC" id="fig|29290.4.peg.2044"/>
<accession>A0A0F3GWN2</accession>
<dbReference type="PANTHER" id="PTHR33055:SF13">
    <property type="entry name" value="TRANSPOSASE"/>
    <property type="match status" value="1"/>
</dbReference>
<evidence type="ECO:0000313" key="2">
    <source>
        <dbReference type="EMBL" id="KJU86257.1"/>
    </source>
</evidence>
<feature type="domain" description="Transposase IS116/IS110/IS902 C-terminal" evidence="1">
    <location>
        <begin position="16"/>
        <end position="99"/>
    </location>
</feature>
<gene>
    <name evidence="2" type="ORF">MBAV_001548</name>
</gene>
<dbReference type="InterPro" id="IPR003346">
    <property type="entry name" value="Transposase_20"/>
</dbReference>
<dbReference type="GO" id="GO:0004803">
    <property type="term" value="F:transposase activity"/>
    <property type="evidence" value="ECO:0007669"/>
    <property type="project" value="InterPro"/>
</dbReference>
<dbReference type="GO" id="GO:0006313">
    <property type="term" value="P:DNA transposition"/>
    <property type="evidence" value="ECO:0007669"/>
    <property type="project" value="InterPro"/>
</dbReference>
<sequence length="138" mass="15345">MNNLIENSPVWKPKYELLQSVPGVGPIFSATLLSELPELGVLNRREIAALVGVAPFNRDSGKFRGTRSIWGGRASVRAVLYMSTLSAIQHNPAIKVFYKRLRDAGKKPKQAIIASMRKLLTILNSIVKTNKPWNVNYA</sequence>
<evidence type="ECO:0000259" key="1">
    <source>
        <dbReference type="Pfam" id="PF02371"/>
    </source>
</evidence>
<dbReference type="Pfam" id="PF02371">
    <property type="entry name" value="Transposase_20"/>
    <property type="match status" value="1"/>
</dbReference>
<dbReference type="PANTHER" id="PTHR33055">
    <property type="entry name" value="TRANSPOSASE FOR INSERTION SEQUENCE ELEMENT IS1111A"/>
    <property type="match status" value="1"/>
</dbReference>
<dbReference type="EMBL" id="LACI01000671">
    <property type="protein sequence ID" value="KJU86257.1"/>
    <property type="molecule type" value="Genomic_DNA"/>
</dbReference>
<dbReference type="GO" id="GO:0003677">
    <property type="term" value="F:DNA binding"/>
    <property type="evidence" value="ECO:0007669"/>
    <property type="project" value="InterPro"/>
</dbReference>
<comment type="caution">
    <text evidence="2">The sequence shown here is derived from an EMBL/GenBank/DDBJ whole genome shotgun (WGS) entry which is preliminary data.</text>
</comment>
<name>A0A0F3GWN2_9BACT</name>
<organism evidence="2 3">
    <name type="scientific">Candidatus Magnetobacterium bavaricum</name>
    <dbReference type="NCBI Taxonomy" id="29290"/>
    <lineage>
        <taxon>Bacteria</taxon>
        <taxon>Pseudomonadati</taxon>
        <taxon>Nitrospirota</taxon>
        <taxon>Thermodesulfovibrionia</taxon>
        <taxon>Thermodesulfovibrionales</taxon>
        <taxon>Candidatus Magnetobacteriaceae</taxon>
        <taxon>Candidatus Magnetobacterium</taxon>
    </lineage>
</organism>
<protein>
    <submittedName>
        <fullName evidence="2">Transposase IS116/IS110/IS902 family protein</fullName>
    </submittedName>
</protein>